<evidence type="ECO:0000256" key="5">
    <source>
        <dbReference type="ARBA" id="ARBA00022660"/>
    </source>
</evidence>
<dbReference type="InterPro" id="IPR003197">
    <property type="entry name" value="QCR7"/>
</dbReference>
<dbReference type="Gene3D" id="1.10.1090.10">
    <property type="entry name" value="Cytochrome b-c1 complex subunit 7"/>
    <property type="match status" value="1"/>
</dbReference>
<gene>
    <name evidence="15" type="ORF">CEUTPL_LOCUS11333</name>
</gene>
<evidence type="ECO:0000256" key="12">
    <source>
        <dbReference type="ARBA" id="ARBA00032927"/>
    </source>
</evidence>
<comment type="subunit">
    <text evidence="14">Component of the ubiquinol-cytochrome c oxidoreductase (cytochrome b-c1 complex, complex III, CIII), a multisubunit enzyme composed of 11 subunits. The complex is composed of 3 respiratory subunits cytochrome b, cytochrome c1 and Rieske protein UQCRFS1, 2 core protein subunits UQCRC1/QCR1 and UQCRC2/QCR2, and 6 low-molecular weight protein subunits UQCRH/QCR6, UQCRB/QCR7, UQCRQ/QCR8, UQCR10/QCR9, UQCR11/QCR10 and subunit 9, the cleavage product of Rieske protein UQCRFS1. The complex exists as an obligatory dimer and forms supercomplexes (SCs) in the inner mitochondrial membrane with NADH-ubiquinone oxidoreductase (complex I, CI) and cytochrome c oxidase (complex IV, CIV), resulting in different assemblies (supercomplex SCI(1)III(2)IV(1) and megacomplex MCI(2)III(2)IV(2)).</text>
</comment>
<dbReference type="Pfam" id="PF02271">
    <property type="entry name" value="UCR_14kD"/>
    <property type="match status" value="1"/>
</dbReference>
<evidence type="ECO:0000256" key="8">
    <source>
        <dbReference type="ARBA" id="ARBA00023128"/>
    </source>
</evidence>
<comment type="subcellular location">
    <subcellularLocation>
        <location evidence="1">Mitochondrion inner membrane</location>
        <topology evidence="1">Peripheral membrane protein</topology>
        <orientation evidence="1">Matrix side</orientation>
    </subcellularLocation>
</comment>
<dbReference type="GO" id="GO:0005743">
    <property type="term" value="C:mitochondrial inner membrane"/>
    <property type="evidence" value="ECO:0007669"/>
    <property type="project" value="UniProtKB-SubCell"/>
</dbReference>
<evidence type="ECO:0000256" key="3">
    <source>
        <dbReference type="ARBA" id="ARBA00016323"/>
    </source>
</evidence>
<reference evidence="15" key="1">
    <citation type="submission" date="2022-01" db="EMBL/GenBank/DDBJ databases">
        <authorList>
            <person name="King R."/>
        </authorList>
    </citation>
    <scope>NUCLEOTIDE SEQUENCE</scope>
</reference>
<dbReference type="FunFam" id="1.10.1090.10:FF:000001">
    <property type="entry name" value="Cytochrome b-c1 complex subunit 7"/>
    <property type="match status" value="1"/>
</dbReference>
<dbReference type="AlphaFoldDB" id="A0A9P0GKM3"/>
<evidence type="ECO:0000256" key="9">
    <source>
        <dbReference type="ARBA" id="ARBA00023136"/>
    </source>
</evidence>
<keyword evidence="6" id="KW-0999">Mitochondrion inner membrane</keyword>
<dbReference type="GO" id="GO:0045275">
    <property type="term" value="C:respiratory chain complex III"/>
    <property type="evidence" value="ECO:0007669"/>
    <property type="project" value="InterPro"/>
</dbReference>
<evidence type="ECO:0000313" key="16">
    <source>
        <dbReference type="Proteomes" id="UP001152799"/>
    </source>
</evidence>
<evidence type="ECO:0000313" key="15">
    <source>
        <dbReference type="EMBL" id="CAH1132846.1"/>
    </source>
</evidence>
<dbReference type="Proteomes" id="UP001152799">
    <property type="component" value="Chromosome 6"/>
</dbReference>
<keyword evidence="8" id="KW-0496">Mitochondrion</keyword>
<evidence type="ECO:0000256" key="6">
    <source>
        <dbReference type="ARBA" id="ARBA00022792"/>
    </source>
</evidence>
<evidence type="ECO:0000256" key="2">
    <source>
        <dbReference type="ARBA" id="ARBA00008554"/>
    </source>
</evidence>
<dbReference type="OrthoDB" id="425749at2759"/>
<dbReference type="SUPFAM" id="SSF81524">
    <property type="entry name" value="14 kDa protein of cytochrome bc1 complex (Ubiquinol-cytochrome c reductase)"/>
    <property type="match status" value="1"/>
</dbReference>
<keyword evidence="9" id="KW-0472">Membrane</keyword>
<dbReference type="PANTHER" id="PTHR12022">
    <property type="entry name" value="UBIQUINOL-CYTOCHROME C REDUCTASE COMPLEX 14 KD PROTEIN"/>
    <property type="match status" value="1"/>
</dbReference>
<comment type="similarity">
    <text evidence="2">Belongs to the UQCRB/QCR7 family.</text>
</comment>
<keyword evidence="16" id="KW-1185">Reference proteome</keyword>
<dbReference type="InterPro" id="IPR036544">
    <property type="entry name" value="QCR7_sf"/>
</dbReference>
<evidence type="ECO:0000256" key="10">
    <source>
        <dbReference type="ARBA" id="ARBA00031021"/>
    </source>
</evidence>
<sequence>MSVSLFPRNISITSRLTSSIKIESNVNVTNKMNTILRTRRAFSLIQKRSISSDWQKLAYKLAGFNKYGLVRDDLLIWEDPIVQLALKRLPSEMVNMRNFRLMRATQLSCRKEILPKEQWTKFEDDVLYLTPVYEEVLKEVLEKEDWDKSH</sequence>
<name>A0A9P0GKM3_9CUCU</name>
<protein>
    <recommendedName>
        <fullName evidence="3">Cytochrome b-c1 complex subunit 7</fullName>
    </recommendedName>
    <alternativeName>
        <fullName evidence="11">Complex III subunit 7</fullName>
    </alternativeName>
    <alternativeName>
        <fullName evidence="10">Complex III subunit VII</fullName>
    </alternativeName>
    <alternativeName>
        <fullName evidence="12">Ubiquinol-cytochrome c reductase complex 14 kDa protein</fullName>
    </alternativeName>
</protein>
<evidence type="ECO:0000256" key="7">
    <source>
        <dbReference type="ARBA" id="ARBA00022982"/>
    </source>
</evidence>
<evidence type="ECO:0000256" key="11">
    <source>
        <dbReference type="ARBA" id="ARBA00031684"/>
    </source>
</evidence>
<evidence type="ECO:0000256" key="13">
    <source>
        <dbReference type="ARBA" id="ARBA00038521"/>
    </source>
</evidence>
<keyword evidence="7" id="KW-0249">Electron transport</keyword>
<organism evidence="15 16">
    <name type="scientific">Ceutorhynchus assimilis</name>
    <name type="common">cabbage seed weevil</name>
    <dbReference type="NCBI Taxonomy" id="467358"/>
    <lineage>
        <taxon>Eukaryota</taxon>
        <taxon>Metazoa</taxon>
        <taxon>Ecdysozoa</taxon>
        <taxon>Arthropoda</taxon>
        <taxon>Hexapoda</taxon>
        <taxon>Insecta</taxon>
        <taxon>Pterygota</taxon>
        <taxon>Neoptera</taxon>
        <taxon>Endopterygota</taxon>
        <taxon>Coleoptera</taxon>
        <taxon>Polyphaga</taxon>
        <taxon>Cucujiformia</taxon>
        <taxon>Curculionidae</taxon>
        <taxon>Ceutorhynchinae</taxon>
        <taxon>Ceutorhynchus</taxon>
    </lineage>
</organism>
<comment type="subunit">
    <text evidence="13">Component of the ubiquinol-cytochrome c oxidoreductase (cytochrome b-c1 complex, complex III, CIII), a multisubunit enzyme composed of 3 respiratory subunits cytochrome b, cytochrome c1 and Rieske protein, 2 core protein subunits, and additional low-molecular weight protein subunits. The complex exists as an obligatory dimer and forms supercomplexes (SCs) in the inner mitochondrial membrane with cytochrome c oxidase (complex IV, CIV).</text>
</comment>
<evidence type="ECO:0000256" key="1">
    <source>
        <dbReference type="ARBA" id="ARBA00004443"/>
    </source>
</evidence>
<dbReference type="PANTHER" id="PTHR12022:SF0">
    <property type="entry name" value="CYTOCHROME B-C1 COMPLEX SUBUNIT 7"/>
    <property type="match status" value="1"/>
</dbReference>
<accession>A0A9P0GKM3</accession>
<dbReference type="GO" id="GO:0006122">
    <property type="term" value="P:mitochondrial electron transport, ubiquinol to cytochrome c"/>
    <property type="evidence" value="ECO:0007669"/>
    <property type="project" value="InterPro"/>
</dbReference>
<keyword evidence="4" id="KW-0813">Transport</keyword>
<evidence type="ECO:0000256" key="4">
    <source>
        <dbReference type="ARBA" id="ARBA00022448"/>
    </source>
</evidence>
<proteinExistence type="inferred from homology"/>
<keyword evidence="5" id="KW-0679">Respiratory chain</keyword>
<evidence type="ECO:0000256" key="14">
    <source>
        <dbReference type="ARBA" id="ARBA00046393"/>
    </source>
</evidence>
<dbReference type="EMBL" id="OU892282">
    <property type="protein sequence ID" value="CAH1132846.1"/>
    <property type="molecule type" value="Genomic_DNA"/>
</dbReference>